<evidence type="ECO:0000313" key="6">
    <source>
        <dbReference type="EMBL" id="MEX5729687.1"/>
    </source>
</evidence>
<comment type="caution">
    <text evidence="6">The sequence shown here is derived from an EMBL/GenBank/DDBJ whole genome shotgun (WGS) entry which is preliminary data.</text>
</comment>
<organism evidence="6 7">
    <name type="scientific">Rhodovulum iodosum</name>
    <dbReference type="NCBI Taxonomy" id="68291"/>
    <lineage>
        <taxon>Bacteria</taxon>
        <taxon>Pseudomonadati</taxon>
        <taxon>Pseudomonadota</taxon>
        <taxon>Alphaproteobacteria</taxon>
        <taxon>Rhodobacterales</taxon>
        <taxon>Paracoccaceae</taxon>
        <taxon>Rhodovulum</taxon>
    </lineage>
</organism>
<accession>A0ABV3XZ95</accession>
<dbReference type="Pfam" id="PF03737">
    <property type="entry name" value="RraA-like"/>
    <property type="match status" value="1"/>
</dbReference>
<dbReference type="Gene3D" id="3.50.30.40">
    <property type="entry name" value="Ribonuclease E inhibitor RraA/RraA-like"/>
    <property type="match status" value="1"/>
</dbReference>
<dbReference type="PANTHER" id="PTHR33254">
    <property type="entry name" value="4-HYDROXY-4-METHYL-2-OXOGLUTARATE ALDOLASE 3-RELATED"/>
    <property type="match status" value="1"/>
</dbReference>
<reference evidence="6 7" key="1">
    <citation type="submission" date="2024-06" db="EMBL/GenBank/DDBJ databases">
        <title>Genome of Rhodovulum iodosum, a marine photoferrotroph.</title>
        <authorList>
            <person name="Bianchini G."/>
            <person name="Nikeleit V."/>
            <person name="Kappler A."/>
            <person name="Bryce C."/>
            <person name="Sanchez-Baracaldo P."/>
        </authorList>
    </citation>
    <scope>NUCLEOTIDE SEQUENCE [LARGE SCALE GENOMIC DNA]</scope>
    <source>
        <strain evidence="6 7">UT/N1</strain>
    </source>
</reference>
<name>A0ABV3XZ95_9RHOB</name>
<feature type="region of interest" description="Disordered" evidence="5">
    <location>
        <begin position="1"/>
        <end position="28"/>
    </location>
</feature>
<gene>
    <name evidence="6" type="ORF">Ga0609869_003040</name>
</gene>
<dbReference type="Proteomes" id="UP001560019">
    <property type="component" value="Unassembled WGS sequence"/>
</dbReference>
<protein>
    <recommendedName>
        <fullName evidence="2">Putative 4-hydroxy-4-methyl-2-oxoglutarate aldolase</fullName>
    </recommendedName>
    <alternativeName>
        <fullName evidence="3">Regulator of ribonuclease activity homolog</fullName>
    </alternativeName>
    <alternativeName>
        <fullName evidence="4">RraA-like protein</fullName>
    </alternativeName>
</protein>
<dbReference type="CDD" id="cd16841">
    <property type="entry name" value="RraA_family"/>
    <property type="match status" value="1"/>
</dbReference>
<evidence type="ECO:0000256" key="3">
    <source>
        <dbReference type="ARBA" id="ARBA00029596"/>
    </source>
</evidence>
<evidence type="ECO:0000313" key="7">
    <source>
        <dbReference type="Proteomes" id="UP001560019"/>
    </source>
</evidence>
<keyword evidence="7" id="KW-1185">Reference proteome</keyword>
<dbReference type="PANTHER" id="PTHR33254:SF4">
    <property type="entry name" value="4-HYDROXY-4-METHYL-2-OXOGLUTARATE ALDOLASE 3-RELATED"/>
    <property type="match status" value="1"/>
</dbReference>
<evidence type="ECO:0000256" key="5">
    <source>
        <dbReference type="SAM" id="MobiDB-lite"/>
    </source>
</evidence>
<evidence type="ECO:0000256" key="1">
    <source>
        <dbReference type="ARBA" id="ARBA00001968"/>
    </source>
</evidence>
<evidence type="ECO:0000256" key="2">
    <source>
        <dbReference type="ARBA" id="ARBA00016549"/>
    </source>
</evidence>
<evidence type="ECO:0000256" key="4">
    <source>
        <dbReference type="ARBA" id="ARBA00030169"/>
    </source>
</evidence>
<proteinExistence type="predicted"/>
<dbReference type="EMBL" id="JBEHHI010000003">
    <property type="protein sequence ID" value="MEX5729687.1"/>
    <property type="molecule type" value="Genomic_DNA"/>
</dbReference>
<comment type="cofactor">
    <cofactor evidence="1">
        <name>a divalent metal cation</name>
        <dbReference type="ChEBI" id="CHEBI:60240"/>
    </cofactor>
</comment>
<dbReference type="SUPFAM" id="SSF89562">
    <property type="entry name" value="RraA-like"/>
    <property type="match status" value="1"/>
</dbReference>
<feature type="compositionally biased region" description="Basic and acidic residues" evidence="5">
    <location>
        <begin position="1"/>
        <end position="20"/>
    </location>
</feature>
<dbReference type="RefSeq" id="WP_125403285.1">
    <property type="nucleotide sequence ID" value="NZ_JBEHHI010000003.1"/>
</dbReference>
<dbReference type="InterPro" id="IPR036704">
    <property type="entry name" value="RraA/RraA-like_sf"/>
</dbReference>
<sequence>MEKLSTSEGRRGKEKPKSAEMRPGPGFMVRRTFKRPNPSLVDRLRQFESPDISDMMNRMYTMGREIHNLANDKPLWGPALTVKCFPGDNLMVHKALDLAEPGDVIVVDASQSLSAAVIGDLVANKARHRGIAGFIIDGLIRDLPGVTECGLPVFAKGVTPFGPLHRGPGEINYPISAGGIVVQAGDILVADPSGVVVVPQWAAENVLERLELNREQLEAYVDSVKRGVFSNEWVDKQLAADGCLFDE</sequence>
<dbReference type="InterPro" id="IPR005493">
    <property type="entry name" value="RraA/RraA-like"/>
</dbReference>